<evidence type="ECO:0000259" key="1">
    <source>
        <dbReference type="Pfam" id="PF12724"/>
    </source>
</evidence>
<accession>A0A0D1ZUG9</accession>
<dbReference type="SUPFAM" id="SSF52218">
    <property type="entry name" value="Flavoproteins"/>
    <property type="match status" value="1"/>
</dbReference>
<dbReference type="VEuPathDB" id="FungiDB:PV10_07741"/>
<feature type="domain" description="Flavodoxin" evidence="1">
    <location>
        <begin position="22"/>
        <end position="146"/>
    </location>
</feature>
<keyword evidence="3" id="KW-1185">Reference proteome</keyword>
<evidence type="ECO:0000313" key="2">
    <source>
        <dbReference type="EMBL" id="KIV90433.1"/>
    </source>
</evidence>
<sequence length="192" mass="21541">MPVSYETTRLSTETTIDKMPVLITYATTRGSTREVAERIAARLHADGFAVDCRPVDHVYSVDNYSAVILGSAVHSHRWLLDAVKFLDIEAMGLQKRPVWTFSVSMAPASGPRWMRSKVVRKESQAIVDSVARKVPKVRDHHLFAGKRERSHTSFPVRALYTCIGGSLGDLRDWDDIDSWTKTIAKQLAVEIS</sequence>
<protein>
    <recommendedName>
        <fullName evidence="1">Flavodoxin domain-containing protein</fullName>
    </recommendedName>
</protein>
<name>A0A0D1ZUG9_EXOME</name>
<dbReference type="Pfam" id="PF12724">
    <property type="entry name" value="Flavodoxin_5"/>
    <property type="match status" value="1"/>
</dbReference>
<dbReference type="Proteomes" id="UP000054302">
    <property type="component" value="Unassembled WGS sequence"/>
</dbReference>
<dbReference type="GeneID" id="27325586"/>
<dbReference type="InterPro" id="IPR026816">
    <property type="entry name" value="Flavodoxin_dom"/>
</dbReference>
<dbReference type="HOGENOM" id="CLU_094839_1_0_1"/>
<proteinExistence type="predicted"/>
<gene>
    <name evidence="2" type="ORF">PV10_07741</name>
</gene>
<dbReference type="Gene3D" id="3.40.50.360">
    <property type="match status" value="1"/>
</dbReference>
<organism evidence="2 3">
    <name type="scientific">Exophiala mesophila</name>
    <name type="common">Black yeast-like fungus</name>
    <dbReference type="NCBI Taxonomy" id="212818"/>
    <lineage>
        <taxon>Eukaryota</taxon>
        <taxon>Fungi</taxon>
        <taxon>Dikarya</taxon>
        <taxon>Ascomycota</taxon>
        <taxon>Pezizomycotina</taxon>
        <taxon>Eurotiomycetes</taxon>
        <taxon>Chaetothyriomycetidae</taxon>
        <taxon>Chaetothyriales</taxon>
        <taxon>Herpotrichiellaceae</taxon>
        <taxon>Exophiala</taxon>
    </lineage>
</organism>
<dbReference type="OrthoDB" id="3505753at2759"/>
<dbReference type="InterPro" id="IPR029039">
    <property type="entry name" value="Flavoprotein-like_sf"/>
</dbReference>
<dbReference type="EMBL" id="KN847524">
    <property type="protein sequence ID" value="KIV90433.1"/>
    <property type="molecule type" value="Genomic_DNA"/>
</dbReference>
<dbReference type="AlphaFoldDB" id="A0A0D1ZUG9"/>
<dbReference type="OMA" id="MGKWLPE"/>
<reference evidence="2 3" key="1">
    <citation type="submission" date="2015-01" db="EMBL/GenBank/DDBJ databases">
        <title>The Genome Sequence of Exophiala mesophila CBS40295.</title>
        <authorList>
            <consortium name="The Broad Institute Genomics Platform"/>
            <person name="Cuomo C."/>
            <person name="de Hoog S."/>
            <person name="Gorbushina A."/>
            <person name="Stielow B."/>
            <person name="Teixiera M."/>
            <person name="Abouelleil A."/>
            <person name="Chapman S.B."/>
            <person name="Priest M."/>
            <person name="Young S.K."/>
            <person name="Wortman J."/>
            <person name="Nusbaum C."/>
            <person name="Birren B."/>
        </authorList>
    </citation>
    <scope>NUCLEOTIDE SEQUENCE [LARGE SCALE GENOMIC DNA]</scope>
    <source>
        <strain evidence="2 3">CBS 40295</strain>
    </source>
</reference>
<evidence type="ECO:0000313" key="3">
    <source>
        <dbReference type="Proteomes" id="UP000054302"/>
    </source>
</evidence>
<dbReference type="RefSeq" id="XP_016222007.1">
    <property type="nucleotide sequence ID" value="XM_016372675.1"/>
</dbReference>